<accession>A0A1B9NFM4</accession>
<dbReference type="NCBIfam" id="TIGR03544">
    <property type="entry name" value="DivI1A_domain"/>
    <property type="match status" value="2"/>
</dbReference>
<organism evidence="1 2">
    <name type="scientific">Microbacterium sediminis</name>
    <dbReference type="NCBI Taxonomy" id="904291"/>
    <lineage>
        <taxon>Bacteria</taxon>
        <taxon>Bacillati</taxon>
        <taxon>Actinomycetota</taxon>
        <taxon>Actinomycetes</taxon>
        <taxon>Micrococcales</taxon>
        <taxon>Microbacteriaceae</taxon>
        <taxon>Microbacterium</taxon>
    </lineage>
</organism>
<comment type="caution">
    <text evidence="1">The sequence shown here is derived from an EMBL/GenBank/DDBJ whole genome shotgun (WGS) entry which is preliminary data.</text>
</comment>
<dbReference type="InterPro" id="IPR019933">
    <property type="entry name" value="DivIVA_domain"/>
</dbReference>
<sequence length="178" mass="19622">MPFPLVHGREKGYRRDAVEAFLAKARAAFESGDGSVDARAVREVGFPLVRNGYQVAAVDAALGRIEDAFAARRRQAVVATEGAAAWVERARADAQEILDRLARPRGKRFQRVSFLSYGYAPKEVDVVADRITAFLQSGDPLTTEQGRAAAFRMTRRGFREEQVDALLDSVVDVLLAVR</sequence>
<name>A0A1B9NFM4_9MICO</name>
<dbReference type="STRING" id="904291.A7J15_02235"/>
<proteinExistence type="predicted"/>
<evidence type="ECO:0000313" key="1">
    <source>
        <dbReference type="EMBL" id="OCG75402.1"/>
    </source>
</evidence>
<protein>
    <submittedName>
        <fullName evidence="1">MFS transporter permease</fullName>
    </submittedName>
</protein>
<gene>
    <name evidence="1" type="ORF">A7J15_02235</name>
</gene>
<dbReference type="AlphaFoldDB" id="A0A1B9NFM4"/>
<reference evidence="1 2" key="1">
    <citation type="submission" date="2016-05" db="EMBL/GenBank/DDBJ databases">
        <authorList>
            <person name="Lavstsen T."/>
            <person name="Jespersen J.S."/>
        </authorList>
    </citation>
    <scope>NUCLEOTIDE SEQUENCE [LARGE SCALE GENOMIC DNA]</scope>
    <source>
        <strain evidence="1 2">YLB-01</strain>
    </source>
</reference>
<dbReference type="Proteomes" id="UP000093355">
    <property type="component" value="Unassembled WGS sequence"/>
</dbReference>
<keyword evidence="2" id="KW-1185">Reference proteome</keyword>
<dbReference type="NCBIfam" id="TIGR03543">
    <property type="entry name" value="divI1A_rptt_fam"/>
    <property type="match status" value="1"/>
</dbReference>
<evidence type="ECO:0000313" key="2">
    <source>
        <dbReference type="Proteomes" id="UP000093355"/>
    </source>
</evidence>
<dbReference type="InterPro" id="IPR019932">
    <property type="entry name" value="CHP03543"/>
</dbReference>
<dbReference type="EMBL" id="LXMD01000013">
    <property type="protein sequence ID" value="OCG75402.1"/>
    <property type="molecule type" value="Genomic_DNA"/>
</dbReference>